<feature type="transmembrane region" description="Helical" evidence="1">
    <location>
        <begin position="280"/>
        <end position="300"/>
    </location>
</feature>
<dbReference type="GeneID" id="28833206"/>
<accession>A0A194X908</accession>
<organism evidence="2 3">
    <name type="scientific">Mollisia scopiformis</name>
    <name type="common">Conifer needle endophyte fungus</name>
    <name type="synonym">Phialocephala scopiformis</name>
    <dbReference type="NCBI Taxonomy" id="149040"/>
    <lineage>
        <taxon>Eukaryota</taxon>
        <taxon>Fungi</taxon>
        <taxon>Dikarya</taxon>
        <taxon>Ascomycota</taxon>
        <taxon>Pezizomycotina</taxon>
        <taxon>Leotiomycetes</taxon>
        <taxon>Helotiales</taxon>
        <taxon>Mollisiaceae</taxon>
        <taxon>Mollisia</taxon>
    </lineage>
</organism>
<dbReference type="EMBL" id="KQ947416">
    <property type="protein sequence ID" value="KUJ16599.1"/>
    <property type="molecule type" value="Genomic_DNA"/>
</dbReference>
<name>A0A194X908_MOLSC</name>
<dbReference type="InParanoid" id="A0A194X908"/>
<sequence length="441" mass="49124">MAWIVFLSFQSNDIIFSDWVTLLTLCLAPLIAHIAAGVPPPIYLHSNRPSWHDRICHYNPTSILWRYLAIADRRLRAKSWNTLDLAATNAIFWDGHKWDGSEDMIQRSRDFCIRGPSHHHIDPLSMSTIVTLVVTLQGVQALYSLVHGTQGLYAYTVALNTIFFPLATLGLLRLPAALWLTTDYAYRHNEDWESDTPEMGLHPNLGVRSNSALVRPTTNSLDAPIVPNRFRSHRGWLSIAVRGFYLIMITGLLVLCIYMLTAPVGTGDAEFSATNLTLNLTFLFFLAFSTGTIGAYILLGRCKTTIIPCITATWYKIYTGILFAAMFTVFIIACLETRRTPCGRFTTYPKTIANDWGVCGESTYAEIAAEHDTTSSLPVSRTNGTQLSYAAIYFNSTYGIAMNAGEDEIVVIAIDGWCKIDSEITLADISMFKPTNFSLTA</sequence>
<evidence type="ECO:0000313" key="2">
    <source>
        <dbReference type="EMBL" id="KUJ16599.1"/>
    </source>
</evidence>
<keyword evidence="1" id="KW-0812">Transmembrane</keyword>
<keyword evidence="1" id="KW-0472">Membrane</keyword>
<evidence type="ECO:0000256" key="1">
    <source>
        <dbReference type="SAM" id="Phobius"/>
    </source>
</evidence>
<gene>
    <name evidence="2" type="ORF">LY89DRAFT_87973</name>
</gene>
<feature type="transmembrane region" description="Helical" evidence="1">
    <location>
        <begin position="124"/>
        <end position="146"/>
    </location>
</feature>
<dbReference type="OrthoDB" id="4586224at2759"/>
<keyword evidence="1" id="KW-1133">Transmembrane helix</keyword>
<reference evidence="2 3" key="1">
    <citation type="submission" date="2015-10" db="EMBL/GenBank/DDBJ databases">
        <title>Full genome of DAOMC 229536 Phialocephala scopiformis, a fungal endophyte of spruce producing the potent anti-insectan compound rugulosin.</title>
        <authorList>
            <consortium name="DOE Joint Genome Institute"/>
            <person name="Walker A.K."/>
            <person name="Frasz S.L."/>
            <person name="Seifert K.A."/>
            <person name="Miller J.D."/>
            <person name="Mondo S.J."/>
            <person name="Labutti K."/>
            <person name="Lipzen A."/>
            <person name="Dockter R."/>
            <person name="Kennedy M."/>
            <person name="Grigoriev I.V."/>
            <person name="Spatafora J.W."/>
        </authorList>
    </citation>
    <scope>NUCLEOTIDE SEQUENCE [LARGE SCALE GENOMIC DNA]</scope>
    <source>
        <strain evidence="2 3">CBS 120377</strain>
    </source>
</reference>
<feature type="transmembrane region" description="Helical" evidence="1">
    <location>
        <begin position="239"/>
        <end position="260"/>
    </location>
</feature>
<dbReference type="RefSeq" id="XP_018070954.1">
    <property type="nucleotide sequence ID" value="XM_018223480.1"/>
</dbReference>
<evidence type="ECO:0000313" key="3">
    <source>
        <dbReference type="Proteomes" id="UP000070700"/>
    </source>
</evidence>
<dbReference type="AlphaFoldDB" id="A0A194X908"/>
<keyword evidence="3" id="KW-1185">Reference proteome</keyword>
<feature type="transmembrane region" description="Helical" evidence="1">
    <location>
        <begin position="20"/>
        <end position="44"/>
    </location>
</feature>
<feature type="transmembrane region" description="Helical" evidence="1">
    <location>
        <begin position="152"/>
        <end position="172"/>
    </location>
</feature>
<protein>
    <submittedName>
        <fullName evidence="2">Uncharacterized protein</fullName>
    </submittedName>
</protein>
<dbReference type="KEGG" id="psco:LY89DRAFT_87973"/>
<feature type="transmembrane region" description="Helical" evidence="1">
    <location>
        <begin position="312"/>
        <end position="333"/>
    </location>
</feature>
<dbReference type="Proteomes" id="UP000070700">
    <property type="component" value="Unassembled WGS sequence"/>
</dbReference>
<proteinExistence type="predicted"/>